<keyword evidence="5 9" id="KW-0863">Zinc-finger</keyword>
<evidence type="ECO:0000256" key="3">
    <source>
        <dbReference type="ARBA" id="ARBA00022705"/>
    </source>
</evidence>
<dbReference type="InterPro" id="IPR013083">
    <property type="entry name" value="Znf_RING/FYVE/PHD"/>
</dbReference>
<keyword evidence="8" id="KW-0539">Nucleus</keyword>
<feature type="compositionally biased region" description="Low complexity" evidence="10">
    <location>
        <begin position="41"/>
        <end position="72"/>
    </location>
</feature>
<dbReference type="InterPro" id="IPR027417">
    <property type="entry name" value="P-loop_NTPase"/>
</dbReference>
<dbReference type="Gene3D" id="3.40.50.300">
    <property type="entry name" value="P-loop containing nucleotide triphosphate hydrolases"/>
    <property type="match status" value="1"/>
</dbReference>
<accession>A0ABR1S8R7</accession>
<dbReference type="InterPro" id="IPR011011">
    <property type="entry name" value="Znf_FYVE_PHD"/>
</dbReference>
<evidence type="ECO:0000256" key="7">
    <source>
        <dbReference type="ARBA" id="ARBA00023125"/>
    </source>
</evidence>
<evidence type="ECO:0000259" key="11">
    <source>
        <dbReference type="PROSITE" id="PS50016"/>
    </source>
</evidence>
<evidence type="ECO:0000256" key="9">
    <source>
        <dbReference type="PROSITE-ProRule" id="PRU00146"/>
    </source>
</evidence>
<dbReference type="Pfam" id="PF14629">
    <property type="entry name" value="ORC4_C"/>
    <property type="match status" value="1"/>
</dbReference>
<dbReference type="InterPro" id="IPR003959">
    <property type="entry name" value="ATPase_AAA_core"/>
</dbReference>
<dbReference type="InterPro" id="IPR019786">
    <property type="entry name" value="Zinc_finger_PHD-type_CS"/>
</dbReference>
<dbReference type="Pfam" id="PF00628">
    <property type="entry name" value="PHD"/>
    <property type="match status" value="1"/>
</dbReference>
<dbReference type="SUPFAM" id="SSF57903">
    <property type="entry name" value="FYVE/PHD zinc finger"/>
    <property type="match status" value="1"/>
</dbReference>
<evidence type="ECO:0000256" key="6">
    <source>
        <dbReference type="ARBA" id="ARBA00022833"/>
    </source>
</evidence>
<feature type="compositionally biased region" description="Low complexity" evidence="10">
    <location>
        <begin position="111"/>
        <end position="133"/>
    </location>
</feature>
<gene>
    <name evidence="12" type="ORF">PG991_005293</name>
</gene>
<sequence>MAPEPATTRRKRTRLQDAQDEIASDATSSEPAATAKKRKLNAAAASSAANGPAVTTATRSSARATARTASSTKAPNKAGTTKVAAEPVVPAVKVAKLQKLQADNPPPPVRPAVKPAVKSAAKPAVKPAVKARALSAKRSANNIYDVPDSGDELELQAADESKKSAPRTKKQANGVSKSASGPAKPVASKGKSVVAKNGEPESKQPASRKPRGRLGKIGQADTDESDQLSDTVKPAVKQPRVNKNQAWLQNSPSKDSPAPKGILTPRHKKAGRPRKNVAFDSGSKKPIEEVFFEDLPSVAKSARSKATKQVIEASDDDEEQSTEDNEICVICSKPDSEAPNQILFCEHCDKGFHQECYGVPVIPEDDWFCKDCLQEDIVPGAQNSVQVSGASSAVTECPDIPNFDRHLKSMQRVLLDRCSGSRRVRLKGQDEAYDKTYQLVEQTVLAGEGNSMMVIGARGCGKTLLVETIMSDLATENTESFHVIRLSGFIHTDDKLALKEIWRQLGKEMEVEDDLNKTSNYADTLASLLALLSHPSEITGTDEGVTSKSVVFVIDEFDLFATHARQTLLYNLFDIAQARKAPIAVLGLTTRIDVVESLEKRVKSRFSHRYSVPAFWDICRQGLVVEEEDLDSEGFDVALEGLDEFRRWWEGRIEVLRETPSFQDHLDYHFYTSKSVAAFFTSLIMPLSTLSPSSLDLKVLETNLEHVSLEAPDSKHHLVAALSDLELAMLIAAARLDIVAHTDTVNFAMAYDEYSSQMGKQRVQAGGSGMLALGAGGRVWGRGVAGMAWERLASLGLMIPAGIGGRSNSAHGGLEGKMFKLEVVLEEIPGAVELPGFLTKWCTQI</sequence>
<feature type="region of interest" description="Disordered" evidence="10">
    <location>
        <begin position="1"/>
        <end position="281"/>
    </location>
</feature>
<dbReference type="PANTHER" id="PTHR12087:SF0">
    <property type="entry name" value="ORIGIN RECOGNITION COMPLEX SUBUNIT 4"/>
    <property type="match status" value="1"/>
</dbReference>
<keyword evidence="4" id="KW-0479">Metal-binding</keyword>
<dbReference type="CDD" id="cd15492">
    <property type="entry name" value="PHD_BRPF_JADE_like"/>
    <property type="match status" value="1"/>
</dbReference>
<evidence type="ECO:0000256" key="8">
    <source>
        <dbReference type="ARBA" id="ARBA00023242"/>
    </source>
</evidence>
<keyword evidence="6" id="KW-0862">Zinc</keyword>
<dbReference type="EMBL" id="JAQQWI010000007">
    <property type="protein sequence ID" value="KAK8028237.1"/>
    <property type="molecule type" value="Genomic_DNA"/>
</dbReference>
<comment type="caution">
    <text evidence="12">The sequence shown here is derived from an EMBL/GenBank/DDBJ whole genome shotgun (WGS) entry which is preliminary data.</text>
</comment>
<dbReference type="Pfam" id="PF00004">
    <property type="entry name" value="AAA"/>
    <property type="match status" value="1"/>
</dbReference>
<evidence type="ECO:0000256" key="4">
    <source>
        <dbReference type="ARBA" id="ARBA00022723"/>
    </source>
</evidence>
<name>A0ABR1S8R7_9PEZI</name>
<keyword evidence="13" id="KW-1185">Reference proteome</keyword>
<dbReference type="InterPro" id="IPR032705">
    <property type="entry name" value="ORC4_C"/>
</dbReference>
<dbReference type="PANTHER" id="PTHR12087">
    <property type="entry name" value="ORIGIN RECOGNITION COMPLEX SUBUNIT 4"/>
    <property type="match status" value="1"/>
</dbReference>
<feature type="compositionally biased region" description="Polar residues" evidence="10">
    <location>
        <begin position="241"/>
        <end position="254"/>
    </location>
</feature>
<evidence type="ECO:0000313" key="12">
    <source>
        <dbReference type="EMBL" id="KAK8028237.1"/>
    </source>
</evidence>
<reference evidence="12 13" key="1">
    <citation type="submission" date="2023-01" db="EMBL/GenBank/DDBJ databases">
        <title>Analysis of 21 Apiospora genomes using comparative genomics revels a genus with tremendous synthesis potential of carbohydrate active enzymes and secondary metabolites.</title>
        <authorList>
            <person name="Sorensen T."/>
        </authorList>
    </citation>
    <scope>NUCLEOTIDE SEQUENCE [LARGE SCALE GENOMIC DNA]</scope>
    <source>
        <strain evidence="12 13">CBS 20057</strain>
    </source>
</reference>
<keyword evidence="7" id="KW-0238">DNA-binding</keyword>
<evidence type="ECO:0000313" key="13">
    <source>
        <dbReference type="Proteomes" id="UP001396898"/>
    </source>
</evidence>
<dbReference type="PROSITE" id="PS01359">
    <property type="entry name" value="ZF_PHD_1"/>
    <property type="match status" value="1"/>
</dbReference>
<proteinExistence type="inferred from homology"/>
<dbReference type="InterPro" id="IPR001965">
    <property type="entry name" value="Znf_PHD"/>
</dbReference>
<dbReference type="Gene3D" id="3.30.40.10">
    <property type="entry name" value="Zinc/RING finger domain, C3HC4 (zinc finger)"/>
    <property type="match status" value="1"/>
</dbReference>
<evidence type="ECO:0000256" key="1">
    <source>
        <dbReference type="ARBA" id="ARBA00004123"/>
    </source>
</evidence>
<dbReference type="Proteomes" id="UP001396898">
    <property type="component" value="Unassembled WGS sequence"/>
</dbReference>
<evidence type="ECO:0000256" key="10">
    <source>
        <dbReference type="SAM" id="MobiDB-lite"/>
    </source>
</evidence>
<keyword evidence="3" id="KW-0235">DNA replication</keyword>
<feature type="domain" description="PHD-type" evidence="11">
    <location>
        <begin position="325"/>
        <end position="375"/>
    </location>
</feature>
<feature type="compositionally biased region" description="Basic residues" evidence="10">
    <location>
        <begin position="265"/>
        <end position="275"/>
    </location>
</feature>
<protein>
    <submittedName>
        <fullName evidence="12">Origin recognition complex subunit 4</fullName>
    </submittedName>
</protein>
<organism evidence="12 13">
    <name type="scientific">Apiospora marii</name>
    <dbReference type="NCBI Taxonomy" id="335849"/>
    <lineage>
        <taxon>Eukaryota</taxon>
        <taxon>Fungi</taxon>
        <taxon>Dikarya</taxon>
        <taxon>Ascomycota</taxon>
        <taxon>Pezizomycotina</taxon>
        <taxon>Sordariomycetes</taxon>
        <taxon>Xylariomycetidae</taxon>
        <taxon>Amphisphaeriales</taxon>
        <taxon>Apiosporaceae</taxon>
        <taxon>Apiospora</taxon>
    </lineage>
</organism>
<dbReference type="PROSITE" id="PS50016">
    <property type="entry name" value="ZF_PHD_2"/>
    <property type="match status" value="1"/>
</dbReference>
<comment type="subcellular location">
    <subcellularLocation>
        <location evidence="1">Nucleus</location>
    </subcellularLocation>
</comment>
<comment type="similarity">
    <text evidence="2">Belongs to the ORC4 family.</text>
</comment>
<dbReference type="InterPro" id="IPR016527">
    <property type="entry name" value="ORC4"/>
</dbReference>
<dbReference type="SUPFAM" id="SSF52540">
    <property type="entry name" value="P-loop containing nucleoside triphosphate hydrolases"/>
    <property type="match status" value="1"/>
</dbReference>
<evidence type="ECO:0000256" key="5">
    <source>
        <dbReference type="ARBA" id="ARBA00022771"/>
    </source>
</evidence>
<evidence type="ECO:0000256" key="2">
    <source>
        <dbReference type="ARBA" id="ARBA00005334"/>
    </source>
</evidence>
<feature type="compositionally biased region" description="Low complexity" evidence="10">
    <location>
        <begin position="82"/>
        <end position="95"/>
    </location>
</feature>
<dbReference type="InterPro" id="IPR019787">
    <property type="entry name" value="Znf_PHD-finger"/>
</dbReference>
<dbReference type="SMART" id="SM00249">
    <property type="entry name" value="PHD"/>
    <property type="match status" value="1"/>
</dbReference>